<dbReference type="RefSeq" id="WP_191039405.1">
    <property type="nucleotide sequence ID" value="NZ_JACXAA010000004.1"/>
</dbReference>
<keyword evidence="3" id="KW-1185">Reference proteome</keyword>
<proteinExistence type="predicted"/>
<dbReference type="AlphaFoldDB" id="A0A927GDF9"/>
<gene>
    <name evidence="2" type="ORF">IC230_12705</name>
</gene>
<dbReference type="SUPFAM" id="SSF159006">
    <property type="entry name" value="YopX-like"/>
    <property type="match status" value="1"/>
</dbReference>
<dbReference type="InterPro" id="IPR019096">
    <property type="entry name" value="YopX_protein"/>
</dbReference>
<dbReference type="InterPro" id="IPR023385">
    <property type="entry name" value="YopX-like_C"/>
</dbReference>
<evidence type="ECO:0000259" key="1">
    <source>
        <dbReference type="Pfam" id="PF09643"/>
    </source>
</evidence>
<reference evidence="2" key="1">
    <citation type="submission" date="2020-09" db="EMBL/GenBank/DDBJ databases">
        <authorList>
            <person name="Kim M.K."/>
        </authorList>
    </citation>
    <scope>NUCLEOTIDE SEQUENCE</scope>
    <source>
        <strain evidence="2">BT704</strain>
    </source>
</reference>
<dbReference type="Gene3D" id="2.30.30.290">
    <property type="entry name" value="YopX-like domains"/>
    <property type="match status" value="1"/>
</dbReference>
<feature type="domain" description="YopX protein" evidence="1">
    <location>
        <begin position="27"/>
        <end position="110"/>
    </location>
</feature>
<accession>A0A927GDF9</accession>
<evidence type="ECO:0000313" key="2">
    <source>
        <dbReference type="EMBL" id="MBD2753757.1"/>
    </source>
</evidence>
<evidence type="ECO:0000313" key="3">
    <source>
        <dbReference type="Proteomes" id="UP000653797"/>
    </source>
</evidence>
<comment type="caution">
    <text evidence="2">The sequence shown here is derived from an EMBL/GenBank/DDBJ whole genome shotgun (WGS) entry which is preliminary data.</text>
</comment>
<organism evidence="2 3">
    <name type="scientific">Spirosoma validum</name>
    <dbReference type="NCBI Taxonomy" id="2771355"/>
    <lineage>
        <taxon>Bacteria</taxon>
        <taxon>Pseudomonadati</taxon>
        <taxon>Bacteroidota</taxon>
        <taxon>Cytophagia</taxon>
        <taxon>Cytophagales</taxon>
        <taxon>Cytophagaceae</taxon>
        <taxon>Spirosoma</taxon>
    </lineage>
</organism>
<dbReference type="Proteomes" id="UP000653797">
    <property type="component" value="Unassembled WGS sequence"/>
</dbReference>
<dbReference type="EMBL" id="JACXAA010000004">
    <property type="protein sequence ID" value="MBD2753757.1"/>
    <property type="molecule type" value="Genomic_DNA"/>
</dbReference>
<protein>
    <recommendedName>
        <fullName evidence="1">YopX protein domain-containing protein</fullName>
    </recommendedName>
</protein>
<dbReference type="Pfam" id="PF09643">
    <property type="entry name" value="YopX"/>
    <property type="match status" value="1"/>
</dbReference>
<sequence length="116" mass="13294">MNGRVIKLKAWDKTGRTFVPVCSLPANPDLTIVQFTGIYDKNGREIWEGDILYWRCYDQSENRVYESWHEVVFQHGAFGVLAGDHDLNTFNDVNTGDLVVGNVFENPNMICSPRRN</sequence>
<name>A0A927GDF9_9BACT</name>